<dbReference type="InterPro" id="IPR000878">
    <property type="entry name" value="4pyrrol_Mease"/>
</dbReference>
<name>Q4BXC5_CROWT</name>
<dbReference type="FunFam" id="3.40.1010.10:FF:000002">
    <property type="entry name" value="Ribosomal RNA small subunit methyltransferase I"/>
    <property type="match status" value="1"/>
</dbReference>
<dbReference type="GO" id="GO:0070677">
    <property type="term" value="F:rRNA (cytosine-2'-O-)-methyltransferase activity"/>
    <property type="evidence" value="ECO:0007669"/>
    <property type="project" value="UniProtKB-UniRule"/>
</dbReference>
<dbReference type="InterPro" id="IPR014777">
    <property type="entry name" value="4pyrrole_Mease_sub1"/>
</dbReference>
<dbReference type="PANTHER" id="PTHR46111:SF1">
    <property type="entry name" value="RIBOSOMAL RNA SMALL SUBUNIT METHYLTRANSFERASE I"/>
    <property type="match status" value="1"/>
</dbReference>
<organism evidence="8 9">
    <name type="scientific">Crocosphaera watsonii WH 8501</name>
    <dbReference type="NCBI Taxonomy" id="165597"/>
    <lineage>
        <taxon>Bacteria</taxon>
        <taxon>Bacillati</taxon>
        <taxon>Cyanobacteriota</taxon>
        <taxon>Cyanophyceae</taxon>
        <taxon>Oscillatoriophycideae</taxon>
        <taxon>Chroococcales</taxon>
        <taxon>Aphanothecaceae</taxon>
        <taxon>Crocosphaera</taxon>
    </lineage>
</organism>
<dbReference type="InterPro" id="IPR035996">
    <property type="entry name" value="4pyrrol_Methylase_sf"/>
</dbReference>
<dbReference type="Proteomes" id="UP000003922">
    <property type="component" value="Unassembled WGS sequence"/>
</dbReference>
<proteinExistence type="inferred from homology"/>
<dbReference type="InterPro" id="IPR008189">
    <property type="entry name" value="rRNA_ssu_MeTfrase_I"/>
</dbReference>
<comment type="function">
    <text evidence="6">Catalyzes the 2'-O-methylation of the ribose of cytidine 1402 (C1402) in 16S rRNA.</text>
</comment>
<keyword evidence="5 6" id="KW-0949">S-adenosyl-L-methionine</keyword>
<dbReference type="FunFam" id="3.30.950.10:FF:000002">
    <property type="entry name" value="Ribosomal RNA small subunit methyltransferase I"/>
    <property type="match status" value="1"/>
</dbReference>
<dbReference type="SUPFAM" id="SSF53790">
    <property type="entry name" value="Tetrapyrrole methylase"/>
    <property type="match status" value="1"/>
</dbReference>
<dbReference type="KEGG" id="cwa:CwatDRAFT_1029"/>
<evidence type="ECO:0000256" key="4">
    <source>
        <dbReference type="ARBA" id="ARBA00022679"/>
    </source>
</evidence>
<dbReference type="InterPro" id="IPR014776">
    <property type="entry name" value="4pyrrole_Mease_sub2"/>
</dbReference>
<dbReference type="GO" id="GO:0005737">
    <property type="term" value="C:cytoplasm"/>
    <property type="evidence" value="ECO:0007669"/>
    <property type="project" value="UniProtKB-SubCell"/>
</dbReference>
<reference evidence="8" key="3">
    <citation type="submission" date="2016-12" db="EMBL/GenBank/DDBJ databases">
        <title>Annotation of the draft genome assembly of Crocosphaera watsonii WH 8501.</title>
        <authorList>
            <consortium name="US DOE Joint Genome Institute (JGI-ORNL)"/>
            <person name="Larimer F."/>
            <person name="Land M."/>
        </authorList>
    </citation>
    <scope>NUCLEOTIDE SEQUENCE</scope>
    <source>
        <strain evidence="8">WH 8501</strain>
    </source>
</reference>
<comment type="subcellular location">
    <subcellularLocation>
        <location evidence="6">Cytoplasm</location>
    </subcellularLocation>
</comment>
<dbReference type="PANTHER" id="PTHR46111">
    <property type="entry name" value="RIBOSOMAL RNA SMALL SUBUNIT METHYLTRANSFERASE I"/>
    <property type="match status" value="1"/>
</dbReference>
<dbReference type="CDD" id="cd11648">
    <property type="entry name" value="RsmI"/>
    <property type="match status" value="1"/>
</dbReference>
<evidence type="ECO:0000259" key="7">
    <source>
        <dbReference type="Pfam" id="PF00590"/>
    </source>
</evidence>
<protein>
    <recommendedName>
        <fullName evidence="6">Ribosomal RNA small subunit methyltransferase I</fullName>
        <ecNumber evidence="6">2.1.1.198</ecNumber>
    </recommendedName>
    <alternativeName>
        <fullName evidence="6">16S rRNA 2'-O-ribose C1402 methyltransferase</fullName>
    </alternativeName>
    <alternativeName>
        <fullName evidence="6">rRNA (cytidine-2'-O-)-methyltransferase RsmI</fullName>
    </alternativeName>
</protein>
<reference evidence="8" key="1">
    <citation type="submission" date="2004-02" db="EMBL/GenBank/DDBJ databases">
        <authorList>
            <consortium name="DOE Joint Genome Institute"/>
        </authorList>
    </citation>
    <scope>NUCLEOTIDE SEQUENCE [LARGE SCALE GENOMIC DNA]</scope>
    <source>
        <strain evidence="8">WH 8501</strain>
    </source>
</reference>
<evidence type="ECO:0000256" key="3">
    <source>
        <dbReference type="ARBA" id="ARBA00022603"/>
    </source>
</evidence>
<evidence type="ECO:0000256" key="2">
    <source>
        <dbReference type="ARBA" id="ARBA00022552"/>
    </source>
</evidence>
<dbReference type="Gene3D" id="3.40.1010.10">
    <property type="entry name" value="Cobalt-precorrin-4 Transmethylase, Domain 1"/>
    <property type="match status" value="1"/>
</dbReference>
<dbReference type="Gene3D" id="3.30.950.10">
    <property type="entry name" value="Methyltransferase, Cobalt-precorrin-4 Transmethylase, Domain 2"/>
    <property type="match status" value="1"/>
</dbReference>
<evidence type="ECO:0000256" key="1">
    <source>
        <dbReference type="ARBA" id="ARBA00022490"/>
    </source>
</evidence>
<comment type="similarity">
    <text evidence="6">Belongs to the methyltransferase superfamily. RsmI family.</text>
</comment>
<evidence type="ECO:0000256" key="5">
    <source>
        <dbReference type="ARBA" id="ARBA00022691"/>
    </source>
</evidence>
<evidence type="ECO:0000313" key="8">
    <source>
        <dbReference type="EMBL" id="EAM48557.1"/>
    </source>
</evidence>
<dbReference type="PIRSF" id="PIRSF005917">
    <property type="entry name" value="MTase_YraL"/>
    <property type="match status" value="1"/>
</dbReference>
<keyword evidence="3 6" id="KW-0489">Methyltransferase</keyword>
<dbReference type="AlphaFoldDB" id="Q4BXC5"/>
<keyword evidence="4 6" id="KW-0808">Transferase</keyword>
<dbReference type="HAMAP" id="MF_01877">
    <property type="entry name" value="16SrRNA_methyltr_I"/>
    <property type="match status" value="1"/>
</dbReference>
<keyword evidence="2 6" id="KW-0698">rRNA processing</keyword>
<keyword evidence="1 6" id="KW-0963">Cytoplasm</keyword>
<accession>Q4BXC5</accession>
<reference evidence="8" key="2">
    <citation type="submission" date="2005-06" db="EMBL/GenBank/DDBJ databases">
        <title>Sequencing of the draft genome and assembly of Crocosphaera watsonii WH 8501.</title>
        <authorList>
            <consortium name="US DOE Joint Genome Institute (JGI-PGF)"/>
            <person name="Copeland A."/>
            <person name="Lucas S."/>
            <person name="Lapidus A."/>
            <person name="Barry K."/>
            <person name="Detter C."/>
            <person name="Glavina T."/>
            <person name="Hammon N."/>
            <person name="Israni S."/>
            <person name="Pitluck S."/>
            <person name="Richardson P."/>
        </authorList>
    </citation>
    <scope>NUCLEOTIDE SEQUENCE [LARGE SCALE GENOMIC DNA]</scope>
    <source>
        <strain evidence="8">WH 8501</strain>
    </source>
</reference>
<dbReference type="NCBIfam" id="TIGR00096">
    <property type="entry name" value="16S rRNA (cytidine(1402)-2'-O)-methyltransferase"/>
    <property type="match status" value="1"/>
</dbReference>
<keyword evidence="9" id="KW-1185">Reference proteome</keyword>
<gene>
    <name evidence="6" type="primary">rsmI</name>
    <name evidence="8" type="ORF">CwatDRAFT_1029</name>
</gene>
<dbReference type="EMBL" id="AADV02000134">
    <property type="protein sequence ID" value="EAM48557.1"/>
    <property type="molecule type" value="Genomic_DNA"/>
</dbReference>
<evidence type="ECO:0000313" key="9">
    <source>
        <dbReference type="Proteomes" id="UP000003922"/>
    </source>
</evidence>
<feature type="domain" description="Tetrapyrrole methylase" evidence="7">
    <location>
        <begin position="27"/>
        <end position="226"/>
    </location>
</feature>
<comment type="catalytic activity">
    <reaction evidence="6">
        <text>cytidine(1402) in 16S rRNA + S-adenosyl-L-methionine = 2'-O-methylcytidine(1402) in 16S rRNA + S-adenosyl-L-homocysteine + H(+)</text>
        <dbReference type="Rhea" id="RHEA:42924"/>
        <dbReference type="Rhea" id="RHEA-COMP:10285"/>
        <dbReference type="Rhea" id="RHEA-COMP:10286"/>
        <dbReference type="ChEBI" id="CHEBI:15378"/>
        <dbReference type="ChEBI" id="CHEBI:57856"/>
        <dbReference type="ChEBI" id="CHEBI:59789"/>
        <dbReference type="ChEBI" id="CHEBI:74495"/>
        <dbReference type="ChEBI" id="CHEBI:82748"/>
        <dbReference type="EC" id="2.1.1.198"/>
    </reaction>
</comment>
<evidence type="ECO:0000256" key="6">
    <source>
        <dbReference type="HAMAP-Rule" id="MF_01877"/>
    </source>
</evidence>
<sequence length="300" mass="34045">MISRVVKPTNNPFMTNIMNNESLQQGTLYIVGTPIGNLEDITFRAIRILKSVNLIAAEDTRHTAKLLHHFEITTPQVSYHHHNRTARHTQLLNYLEEGQTIALVTDAGMPGISDPGYDLIYTCIIANIPVIPIPGATAAITALSVSGLPTDRFIFEGFLPLKGKDRSDRLNQLMTETRTIIIYEAPHRLLKTLRNFKEVFGQDHQITVARELTKRYEEFWRGTLDNAILYYQNSQQIKGEFTLIIAGGSQNDGLELTIEELKDELQQLLKQGMTRSQASRQLAKVTHFSRRQIYDLSLEN</sequence>
<dbReference type="EC" id="2.1.1.198" evidence="6"/>
<comment type="caution">
    <text evidence="8">The sequence shown here is derived from an EMBL/GenBank/DDBJ whole genome shotgun (WGS) entry which is preliminary data.</text>
</comment>
<dbReference type="Pfam" id="PF00590">
    <property type="entry name" value="TP_methylase"/>
    <property type="match status" value="1"/>
</dbReference>